<protein>
    <recommendedName>
        <fullName evidence="3">Antitoxin VapB11</fullName>
    </recommendedName>
</protein>
<reference evidence="1 2" key="1">
    <citation type="submission" date="2019-01" db="EMBL/GenBank/DDBJ databases">
        <authorList>
            <person name="Brito A."/>
        </authorList>
    </citation>
    <scope>NUCLEOTIDE SEQUENCE [LARGE SCALE GENOMIC DNA]</scope>
    <source>
        <strain evidence="1">1</strain>
    </source>
</reference>
<dbReference type="Pfam" id="PF09957">
    <property type="entry name" value="VapB_antitoxin"/>
    <property type="match status" value="1"/>
</dbReference>
<name>A0A563W2S3_9CYAN</name>
<evidence type="ECO:0008006" key="3">
    <source>
        <dbReference type="Google" id="ProtNLM"/>
    </source>
</evidence>
<dbReference type="RefSeq" id="WP_144867278.1">
    <property type="nucleotide sequence ID" value="NZ_LR213825.1"/>
</dbReference>
<dbReference type="AlphaFoldDB" id="A0A563W2S3"/>
<sequence>MKTNIEIDDKLMEEAFNLTNVRTKKELVHLALKESIKTKKKKDLLELSGKIKFHEGYDYKSMRRYQTLQLNSD</sequence>
<dbReference type="OrthoDB" id="9805830at2"/>
<accession>A0A563W2S3</accession>
<keyword evidence="2" id="KW-1185">Reference proteome</keyword>
<dbReference type="InterPro" id="IPR019239">
    <property type="entry name" value="VapB_antitoxin"/>
</dbReference>
<evidence type="ECO:0000313" key="1">
    <source>
        <dbReference type="EMBL" id="VEP17917.1"/>
    </source>
</evidence>
<evidence type="ECO:0000313" key="2">
    <source>
        <dbReference type="Proteomes" id="UP000320055"/>
    </source>
</evidence>
<proteinExistence type="predicted"/>
<organism evidence="1 2">
    <name type="scientific">Hyella patelloides LEGE 07179</name>
    <dbReference type="NCBI Taxonomy" id="945734"/>
    <lineage>
        <taxon>Bacteria</taxon>
        <taxon>Bacillati</taxon>
        <taxon>Cyanobacteriota</taxon>
        <taxon>Cyanophyceae</taxon>
        <taxon>Pleurocapsales</taxon>
        <taxon>Hyellaceae</taxon>
        <taxon>Hyella</taxon>
    </lineage>
</organism>
<dbReference type="EMBL" id="CAACVJ010000623">
    <property type="protein sequence ID" value="VEP17917.1"/>
    <property type="molecule type" value="Genomic_DNA"/>
</dbReference>
<gene>
    <name evidence="1" type="ORF">H1P_660007</name>
</gene>
<dbReference type="Proteomes" id="UP000320055">
    <property type="component" value="Unassembled WGS sequence"/>
</dbReference>